<evidence type="ECO:0000256" key="4">
    <source>
        <dbReference type="ARBA" id="ARBA00023125"/>
    </source>
</evidence>
<dbReference type="Pfam" id="PF13279">
    <property type="entry name" value="4HBT_2"/>
    <property type="match status" value="1"/>
</dbReference>
<keyword evidence="4 6" id="KW-0238">DNA-binding</keyword>
<gene>
    <name evidence="9" type="ORF">SFRICE_000829</name>
</gene>
<evidence type="ECO:0000256" key="7">
    <source>
        <dbReference type="SAM" id="MobiDB-lite"/>
    </source>
</evidence>
<reference evidence="9" key="1">
    <citation type="submission" date="2016-07" db="EMBL/GenBank/DDBJ databases">
        <authorList>
            <person name="Bretaudeau A."/>
        </authorList>
    </citation>
    <scope>NUCLEOTIDE SEQUENCE</scope>
    <source>
        <strain evidence="9">Rice</strain>
        <tissue evidence="9">Whole body</tissue>
    </source>
</reference>
<dbReference type="SUPFAM" id="SSF82927">
    <property type="entry name" value="Cysteine-rich DNA binding domain, (DM domain)"/>
    <property type="match status" value="1"/>
</dbReference>
<dbReference type="EMBL" id="ODYU01000339">
    <property type="protein sequence ID" value="SOQ34921.1"/>
    <property type="molecule type" value="Genomic_DNA"/>
</dbReference>
<dbReference type="GO" id="GO:0005634">
    <property type="term" value="C:nucleus"/>
    <property type="evidence" value="ECO:0007669"/>
    <property type="project" value="UniProtKB-SubCell"/>
</dbReference>
<dbReference type="PANTHER" id="PTHR12322">
    <property type="entry name" value="DOUBLESEX AND MAB-3 RELATED TRANSCRIPTION FACTOR DMRT"/>
    <property type="match status" value="1"/>
</dbReference>
<dbReference type="Pfam" id="PF03474">
    <property type="entry name" value="DMA"/>
    <property type="match status" value="1"/>
</dbReference>
<dbReference type="SUPFAM" id="SSF46934">
    <property type="entry name" value="UBA-like"/>
    <property type="match status" value="1"/>
</dbReference>
<dbReference type="PROSITE" id="PS50809">
    <property type="entry name" value="DM_2"/>
    <property type="match status" value="1"/>
</dbReference>
<dbReference type="Pfam" id="PF00751">
    <property type="entry name" value="DM"/>
    <property type="match status" value="1"/>
</dbReference>
<dbReference type="PANTHER" id="PTHR12322:SF121">
    <property type="entry name" value="DOUBLESEX-MAB RELATED 93B"/>
    <property type="match status" value="1"/>
</dbReference>
<accession>A0A2H1V263</accession>
<feature type="domain" description="DM" evidence="8">
    <location>
        <begin position="11"/>
        <end position="58"/>
    </location>
</feature>
<feature type="region of interest" description="Disordered" evidence="7">
    <location>
        <begin position="92"/>
        <end position="154"/>
    </location>
</feature>
<dbReference type="SUPFAM" id="SSF54637">
    <property type="entry name" value="Thioesterase/thiol ester dehydrase-isomerase"/>
    <property type="match status" value="1"/>
</dbReference>
<evidence type="ECO:0000256" key="3">
    <source>
        <dbReference type="ARBA" id="ARBA00022833"/>
    </source>
</evidence>
<dbReference type="SMART" id="SM00301">
    <property type="entry name" value="DM"/>
    <property type="match status" value="1"/>
</dbReference>
<protein>
    <submittedName>
        <fullName evidence="9">SFRICE_000829</fullName>
    </submittedName>
</protein>
<evidence type="ECO:0000256" key="6">
    <source>
        <dbReference type="PROSITE-ProRule" id="PRU00070"/>
    </source>
</evidence>
<proteinExistence type="inferred from homology"/>
<name>A0A2H1V263_SPOFR</name>
<comment type="subcellular location">
    <subcellularLocation>
        <location evidence="6">Nucleus</location>
    </subcellularLocation>
</comment>
<dbReference type="GO" id="GO:0046872">
    <property type="term" value="F:metal ion binding"/>
    <property type="evidence" value="ECO:0007669"/>
    <property type="project" value="UniProtKB-KW"/>
</dbReference>
<comment type="similarity">
    <text evidence="1">Belongs to the DMRT family.</text>
</comment>
<keyword evidence="3 6" id="KW-0862">Zinc</keyword>
<dbReference type="FunFam" id="4.10.1040.10:FF:000001">
    <property type="entry name" value="doublesex- and mab-3-related transcription factor 1"/>
    <property type="match status" value="1"/>
</dbReference>
<dbReference type="InterPro" id="IPR036407">
    <property type="entry name" value="DM_DNA-bd_sf"/>
</dbReference>
<dbReference type="AlphaFoldDB" id="A0A2H1V263"/>
<feature type="DNA-binding region" description="DM" evidence="6">
    <location>
        <begin position="11"/>
        <end position="58"/>
    </location>
</feature>
<feature type="compositionally biased region" description="Basic and acidic residues" evidence="7">
    <location>
        <begin position="107"/>
        <end position="117"/>
    </location>
</feature>
<dbReference type="PROSITE" id="PS40000">
    <property type="entry name" value="DM_1"/>
    <property type="match status" value="1"/>
</dbReference>
<keyword evidence="5 6" id="KW-0539">Nucleus</keyword>
<dbReference type="GO" id="GO:0000978">
    <property type="term" value="F:RNA polymerase II cis-regulatory region sequence-specific DNA binding"/>
    <property type="evidence" value="ECO:0007669"/>
    <property type="project" value="TreeGrafter"/>
</dbReference>
<dbReference type="GO" id="GO:0000981">
    <property type="term" value="F:DNA-binding transcription factor activity, RNA polymerase II-specific"/>
    <property type="evidence" value="ECO:0007669"/>
    <property type="project" value="TreeGrafter"/>
</dbReference>
<evidence type="ECO:0000256" key="5">
    <source>
        <dbReference type="ARBA" id="ARBA00023242"/>
    </source>
</evidence>
<organism evidence="9">
    <name type="scientific">Spodoptera frugiperda</name>
    <name type="common">Fall armyworm</name>
    <dbReference type="NCBI Taxonomy" id="7108"/>
    <lineage>
        <taxon>Eukaryota</taxon>
        <taxon>Metazoa</taxon>
        <taxon>Ecdysozoa</taxon>
        <taxon>Arthropoda</taxon>
        <taxon>Hexapoda</taxon>
        <taxon>Insecta</taxon>
        <taxon>Pterygota</taxon>
        <taxon>Neoptera</taxon>
        <taxon>Endopterygota</taxon>
        <taxon>Lepidoptera</taxon>
        <taxon>Glossata</taxon>
        <taxon>Ditrysia</taxon>
        <taxon>Noctuoidea</taxon>
        <taxon>Noctuidae</taxon>
        <taxon>Amphipyrinae</taxon>
        <taxon>Spodoptera</taxon>
    </lineage>
</organism>
<dbReference type="InterPro" id="IPR029069">
    <property type="entry name" value="HotDog_dom_sf"/>
</dbReference>
<dbReference type="InterPro" id="IPR001275">
    <property type="entry name" value="DM_DNA-bd"/>
</dbReference>
<keyword evidence="2 6" id="KW-0479">Metal-binding</keyword>
<evidence type="ECO:0000259" key="8">
    <source>
        <dbReference type="PROSITE" id="PS50809"/>
    </source>
</evidence>
<dbReference type="InterPro" id="IPR005173">
    <property type="entry name" value="DMA"/>
</dbReference>
<sequence length="527" mass="58726">MNSGRARVPKCARCRNHGLISSLRGHKKACAYRLCQCPKCGLIKERQRIMAAQVALKRQQAAEDKIALHLASVESGTALEALPPGRIYGMRVTGPCPSPGPEPDSVADDHTPIHIDSETSDSLPDCCTVSPDSAGNSSASASMRPGEEGSESENAVSTAGLEMLRKLFPGKKRSVLELVLRRCNHDLLRAVEHFNATRDQRDKIPGISTSSGYEASVSSSEEVESRWSAFRPVGPRAPILPALVMGRVCGSDWLIPMPALPALSGPLLLPLQHPHAPPAPCNPCSPDCRHVTHNHTLTYNDDIRRSFAPQIKNYSKVCSSRVKEHFVPKMLQYVVLVFVVLNIVCDINYLIRTLISVLTGRLYQRKYALNETTTIYGICTFQDCDINFRNIRIARLLRDLDFARYHFYERTGIYQRSRELKIKSLQGCTLTVTDDPVPLFAPYKINTKLVYWDDRSLFLEHEVITIRDGKVRSLLLSRQHAIGRNGDSTEALLANLPGSEFQPSCPEYIEHWLESMLISSAKLKKDS</sequence>
<evidence type="ECO:0000256" key="1">
    <source>
        <dbReference type="ARBA" id="ARBA00006834"/>
    </source>
</evidence>
<dbReference type="InterPro" id="IPR026607">
    <property type="entry name" value="DMRT"/>
</dbReference>
<dbReference type="InterPro" id="IPR009060">
    <property type="entry name" value="UBA-like_sf"/>
</dbReference>
<evidence type="ECO:0000313" key="9">
    <source>
        <dbReference type="EMBL" id="SOQ34921.1"/>
    </source>
</evidence>
<feature type="compositionally biased region" description="Polar residues" evidence="7">
    <location>
        <begin position="130"/>
        <end position="141"/>
    </location>
</feature>
<dbReference type="Gene3D" id="4.10.1040.10">
    <property type="entry name" value="DM DNA-binding domain"/>
    <property type="match status" value="1"/>
</dbReference>
<dbReference type="GO" id="GO:0007548">
    <property type="term" value="P:sex differentiation"/>
    <property type="evidence" value="ECO:0007669"/>
    <property type="project" value="TreeGrafter"/>
</dbReference>
<evidence type="ECO:0000256" key="2">
    <source>
        <dbReference type="ARBA" id="ARBA00022723"/>
    </source>
</evidence>